<evidence type="ECO:0000313" key="3">
    <source>
        <dbReference type="Proteomes" id="UP000298213"/>
    </source>
</evidence>
<reference evidence="2 3" key="1">
    <citation type="submission" date="2019-03" db="EMBL/GenBank/DDBJ databases">
        <title>Genome sequence of Sphingomonas sp. 17J27-24.</title>
        <authorList>
            <person name="Kim M."/>
            <person name="Maeng S."/>
            <person name="Sathiyaraj S."/>
        </authorList>
    </citation>
    <scope>NUCLEOTIDE SEQUENCE [LARGE SCALE GENOMIC DNA]</scope>
    <source>
        <strain evidence="2 3">17J27-24</strain>
    </source>
</reference>
<gene>
    <name evidence="2" type="ORF">E2493_00975</name>
</gene>
<dbReference type="Proteomes" id="UP000298213">
    <property type="component" value="Unassembled WGS sequence"/>
</dbReference>
<organism evidence="2 3">
    <name type="scientific">Sphingomonas parva</name>
    <dbReference type="NCBI Taxonomy" id="2555898"/>
    <lineage>
        <taxon>Bacteria</taxon>
        <taxon>Pseudomonadati</taxon>
        <taxon>Pseudomonadota</taxon>
        <taxon>Alphaproteobacteria</taxon>
        <taxon>Sphingomonadales</taxon>
        <taxon>Sphingomonadaceae</taxon>
        <taxon>Sphingomonas</taxon>
    </lineage>
</organism>
<evidence type="ECO:0000313" key="2">
    <source>
        <dbReference type="EMBL" id="TFI60313.1"/>
    </source>
</evidence>
<keyword evidence="1" id="KW-0732">Signal</keyword>
<keyword evidence="3" id="KW-1185">Reference proteome</keyword>
<evidence type="ECO:0000256" key="1">
    <source>
        <dbReference type="SAM" id="SignalP"/>
    </source>
</evidence>
<feature type="chain" id="PRO_5021316631" evidence="1">
    <location>
        <begin position="25"/>
        <end position="253"/>
    </location>
</feature>
<protein>
    <submittedName>
        <fullName evidence="2">TonB-dependent receptor</fullName>
    </submittedName>
</protein>
<dbReference type="AlphaFoldDB" id="A0A4Y8ZW91"/>
<accession>A0A4Y8ZW91</accession>
<sequence length="253" mass="27736">MARIGTYRLASFGLALAAAWPAQAQDINEGEVVVTGTRARQVYMDPRTNRAIETEEDASELPAIGLRRRADFALLPVIVAGDTREREQRREEILTMVRSALSLAGRSGIELAIGDFFVVPLTTGNYRTLPFLGDGRPDSERVAFFIKTRLGASADEANQAISRLEQFVSSVPAAGRAEMRAGGPLTLSIVAPDQYRGRLLDLIAQDALAIAARFGPQQKVEAQGLDRPVEWRRAGATEVFLYIPHRMVFRPGD</sequence>
<feature type="signal peptide" evidence="1">
    <location>
        <begin position="1"/>
        <end position="24"/>
    </location>
</feature>
<name>A0A4Y8ZW91_9SPHN</name>
<comment type="caution">
    <text evidence="2">The sequence shown here is derived from an EMBL/GenBank/DDBJ whole genome shotgun (WGS) entry which is preliminary data.</text>
</comment>
<keyword evidence="2" id="KW-0675">Receptor</keyword>
<dbReference type="OrthoDB" id="7618846at2"/>
<dbReference type="EMBL" id="SPDV01000001">
    <property type="protein sequence ID" value="TFI60313.1"/>
    <property type="molecule type" value="Genomic_DNA"/>
</dbReference>
<proteinExistence type="predicted"/>